<evidence type="ECO:0000256" key="1">
    <source>
        <dbReference type="SAM" id="Coils"/>
    </source>
</evidence>
<evidence type="ECO:0000256" key="2">
    <source>
        <dbReference type="SAM" id="MobiDB-lite"/>
    </source>
</evidence>
<accession>A0A1R2B8S7</accession>
<reference evidence="3 4" key="1">
    <citation type="submission" date="2016-11" db="EMBL/GenBank/DDBJ databases">
        <title>The macronuclear genome of Stentor coeruleus: a giant cell with tiny introns.</title>
        <authorList>
            <person name="Slabodnick M."/>
            <person name="Ruby J.G."/>
            <person name="Reiff S.B."/>
            <person name="Swart E.C."/>
            <person name="Gosai S."/>
            <person name="Prabakaran S."/>
            <person name="Witkowska E."/>
            <person name="Larue G.E."/>
            <person name="Fisher S."/>
            <person name="Freeman R.M."/>
            <person name="Gunawardena J."/>
            <person name="Chu W."/>
            <person name="Stover N.A."/>
            <person name="Gregory B.D."/>
            <person name="Nowacki M."/>
            <person name="Derisi J."/>
            <person name="Roy S.W."/>
            <person name="Marshall W.F."/>
            <person name="Sood P."/>
        </authorList>
    </citation>
    <scope>NUCLEOTIDE SEQUENCE [LARGE SCALE GENOMIC DNA]</scope>
    <source>
        <strain evidence="3">WM001</strain>
    </source>
</reference>
<keyword evidence="1" id="KW-0175">Coiled coil</keyword>
<sequence>MYIEALKSQINSLRHQLELSKKVHEADLRTAKEDFDRKVELSLKERNQSLMLQREKIRDLENSIKEEKERAWSLNRELCELEEKCSLEISAYAEKKKFLDQDLKVLTDELNTQKAHIKILQNELCAIEKDHDESLNFISSKFDSSSSAMNTQAISNKNKIKALEREIEEMRKKLSAKDTSSEIDMKTLEEALRSTYHTVELQTISIEKLRKSTDDTLREASQYSKMKSNLEHQEAQLTEENSKLKESIDKLERKIYGRASRN</sequence>
<dbReference type="EMBL" id="MPUH01000839">
    <property type="protein sequence ID" value="OMJ73191.1"/>
    <property type="molecule type" value="Genomic_DNA"/>
</dbReference>
<feature type="coiled-coil region" evidence="1">
    <location>
        <begin position="153"/>
        <end position="180"/>
    </location>
</feature>
<name>A0A1R2B8S7_9CILI</name>
<dbReference type="Proteomes" id="UP000187209">
    <property type="component" value="Unassembled WGS sequence"/>
</dbReference>
<dbReference type="OrthoDB" id="10614571at2759"/>
<feature type="coiled-coil region" evidence="1">
    <location>
        <begin position="3"/>
        <end position="123"/>
    </location>
</feature>
<protein>
    <submittedName>
        <fullName evidence="3">Uncharacterized protein</fullName>
    </submittedName>
</protein>
<feature type="compositionally biased region" description="Basic and acidic residues" evidence="2">
    <location>
        <begin position="228"/>
        <end position="243"/>
    </location>
</feature>
<gene>
    <name evidence="3" type="ORF">SteCoe_28166</name>
</gene>
<feature type="region of interest" description="Disordered" evidence="2">
    <location>
        <begin position="224"/>
        <end position="243"/>
    </location>
</feature>
<proteinExistence type="predicted"/>
<dbReference type="AlphaFoldDB" id="A0A1R2B8S7"/>
<organism evidence="3 4">
    <name type="scientific">Stentor coeruleus</name>
    <dbReference type="NCBI Taxonomy" id="5963"/>
    <lineage>
        <taxon>Eukaryota</taxon>
        <taxon>Sar</taxon>
        <taxon>Alveolata</taxon>
        <taxon>Ciliophora</taxon>
        <taxon>Postciliodesmatophora</taxon>
        <taxon>Heterotrichea</taxon>
        <taxon>Heterotrichida</taxon>
        <taxon>Stentoridae</taxon>
        <taxon>Stentor</taxon>
    </lineage>
</organism>
<evidence type="ECO:0000313" key="4">
    <source>
        <dbReference type="Proteomes" id="UP000187209"/>
    </source>
</evidence>
<keyword evidence="4" id="KW-1185">Reference proteome</keyword>
<evidence type="ECO:0000313" key="3">
    <source>
        <dbReference type="EMBL" id="OMJ73191.1"/>
    </source>
</evidence>
<comment type="caution">
    <text evidence="3">The sequence shown here is derived from an EMBL/GenBank/DDBJ whole genome shotgun (WGS) entry which is preliminary data.</text>
</comment>